<gene>
    <name evidence="1" type="ORF">NC653_019772</name>
</gene>
<protein>
    <submittedName>
        <fullName evidence="1">Zinc finger proteinNSTANS-LIKE 11</fullName>
    </submittedName>
</protein>
<name>A0AAD6QJV6_9ROSI</name>
<evidence type="ECO:0000313" key="1">
    <source>
        <dbReference type="EMBL" id="KAJ6991705.1"/>
    </source>
</evidence>
<dbReference type="Proteomes" id="UP001164929">
    <property type="component" value="Chromosome 7"/>
</dbReference>
<comment type="caution">
    <text evidence="1">The sequence shown here is derived from an EMBL/GenBank/DDBJ whole genome shotgun (WGS) entry which is preliminary data.</text>
</comment>
<accession>A0AAD6QJV6</accession>
<keyword evidence="2" id="KW-1185">Reference proteome</keyword>
<proteinExistence type="predicted"/>
<sequence length="228" mass="24653">MRIALVVAWNKGDNEGSFGLFTGKLNELESCSKLEPWRGPPSIIMSNPNYIPCCRDQVPMFPEVTNLPKKVKANNQFGDVGKECMLMEKNLSSVTGSNGPIENAIEVSSSGQLECVAFQSSCVSGPASAMQTISAYLRIPVAARNLNLGFPAVSGQVHSSMSLPLSNIIGESSAADYQDCGLSPLFLTVSAKQIRYASRKARAYTRKRITLQESTCNGMVLTIVRLKP</sequence>
<organism evidence="1 2">
    <name type="scientific">Populus alba x Populus x berolinensis</name>
    <dbReference type="NCBI Taxonomy" id="444605"/>
    <lineage>
        <taxon>Eukaryota</taxon>
        <taxon>Viridiplantae</taxon>
        <taxon>Streptophyta</taxon>
        <taxon>Embryophyta</taxon>
        <taxon>Tracheophyta</taxon>
        <taxon>Spermatophyta</taxon>
        <taxon>Magnoliopsida</taxon>
        <taxon>eudicotyledons</taxon>
        <taxon>Gunneridae</taxon>
        <taxon>Pentapetalae</taxon>
        <taxon>rosids</taxon>
        <taxon>fabids</taxon>
        <taxon>Malpighiales</taxon>
        <taxon>Salicaceae</taxon>
        <taxon>Saliceae</taxon>
        <taxon>Populus</taxon>
    </lineage>
</organism>
<dbReference type="AlphaFoldDB" id="A0AAD6QJV6"/>
<evidence type="ECO:0000313" key="2">
    <source>
        <dbReference type="Proteomes" id="UP001164929"/>
    </source>
</evidence>
<reference evidence="1" key="1">
    <citation type="journal article" date="2023" name="Mol. Ecol. Resour.">
        <title>Chromosome-level genome assembly of a triploid poplar Populus alba 'Berolinensis'.</title>
        <authorList>
            <person name="Chen S."/>
            <person name="Yu Y."/>
            <person name="Wang X."/>
            <person name="Wang S."/>
            <person name="Zhang T."/>
            <person name="Zhou Y."/>
            <person name="He R."/>
            <person name="Meng N."/>
            <person name="Wang Y."/>
            <person name="Liu W."/>
            <person name="Liu Z."/>
            <person name="Liu J."/>
            <person name="Guo Q."/>
            <person name="Huang H."/>
            <person name="Sederoff R.R."/>
            <person name="Wang G."/>
            <person name="Qu G."/>
            <person name="Chen S."/>
        </authorList>
    </citation>
    <scope>NUCLEOTIDE SEQUENCE</scope>
    <source>
        <strain evidence="1">SC-2020</strain>
    </source>
</reference>
<dbReference type="EMBL" id="JAQIZT010000007">
    <property type="protein sequence ID" value="KAJ6991705.1"/>
    <property type="molecule type" value="Genomic_DNA"/>
</dbReference>